<dbReference type="EMBL" id="PEVB01000010">
    <property type="protein sequence ID" value="PIV07843.1"/>
    <property type="molecule type" value="Genomic_DNA"/>
</dbReference>
<sequence length="271" mass="31395">MKRSKIFLIFILLFFLFLMMQLVSSGFFDADPFFHTKIASFLSHDGSIDKLPWMHFSVLNNQYSDYSFLYHLVLIPFYITLGFFGTKFLSALLLTLFLFIFYQIMLSLKVRYSLAYIVLLITSSGLLYRLNLARPLTIALILAIVGFYLIYKRKIILLGVVSFLFTLSYSASFILIVFAVALLCTQLIQKKKIDYFLCIPIIAGIILGIFVHPNFPNNIYVNNLLFSDVFRWPGVSAEMMPSDFKSLITQNILIWIIFCGLLSILIYYRQE</sequence>
<keyword evidence="1" id="KW-1133">Transmembrane helix</keyword>
<organism evidence="2 3">
    <name type="scientific">Candidatus Shapirobacteria bacterium CG03_land_8_20_14_0_80_35_14</name>
    <dbReference type="NCBI Taxonomy" id="1974878"/>
    <lineage>
        <taxon>Bacteria</taxon>
        <taxon>Candidatus Shapironibacteriota</taxon>
    </lineage>
</organism>
<feature type="transmembrane region" description="Helical" evidence="1">
    <location>
        <begin position="63"/>
        <end position="81"/>
    </location>
</feature>
<feature type="transmembrane region" description="Helical" evidence="1">
    <location>
        <begin position="88"/>
        <end position="106"/>
    </location>
</feature>
<proteinExistence type="predicted"/>
<feature type="transmembrane region" description="Helical" evidence="1">
    <location>
        <begin position="135"/>
        <end position="151"/>
    </location>
</feature>
<reference evidence="3" key="1">
    <citation type="submission" date="2017-09" db="EMBL/GenBank/DDBJ databases">
        <title>Depth-based differentiation of microbial function through sediment-hosted aquifers and enrichment of novel symbionts in the deep terrestrial subsurface.</title>
        <authorList>
            <person name="Probst A.J."/>
            <person name="Ladd B."/>
            <person name="Jarett J.K."/>
            <person name="Geller-Mcgrath D.E."/>
            <person name="Sieber C.M.K."/>
            <person name="Emerson J.B."/>
            <person name="Anantharaman K."/>
            <person name="Thomas B.C."/>
            <person name="Malmstrom R."/>
            <person name="Stieglmeier M."/>
            <person name="Klingl A."/>
            <person name="Woyke T."/>
            <person name="Ryan C.M."/>
            <person name="Banfield J.F."/>
        </authorList>
    </citation>
    <scope>NUCLEOTIDE SEQUENCE [LARGE SCALE GENOMIC DNA]</scope>
</reference>
<comment type="caution">
    <text evidence="2">The sequence shown here is derived from an EMBL/GenBank/DDBJ whole genome shotgun (WGS) entry which is preliminary data.</text>
</comment>
<feature type="transmembrane region" description="Helical" evidence="1">
    <location>
        <begin position="195"/>
        <end position="215"/>
    </location>
</feature>
<keyword evidence="1" id="KW-0472">Membrane</keyword>
<keyword evidence="1" id="KW-0812">Transmembrane</keyword>
<gene>
    <name evidence="2" type="ORF">COS53_00280</name>
</gene>
<feature type="transmembrane region" description="Helical" evidence="1">
    <location>
        <begin position="112"/>
        <end position="128"/>
    </location>
</feature>
<feature type="transmembrane region" description="Helical" evidence="1">
    <location>
        <begin position="157"/>
        <end position="183"/>
    </location>
</feature>
<name>A0A2M7BQS1_9BACT</name>
<evidence type="ECO:0000313" key="3">
    <source>
        <dbReference type="Proteomes" id="UP000229191"/>
    </source>
</evidence>
<protein>
    <recommendedName>
        <fullName evidence="4">Glycosyltransferase RgtA/B/C/D-like domain-containing protein</fullName>
    </recommendedName>
</protein>
<evidence type="ECO:0008006" key="4">
    <source>
        <dbReference type="Google" id="ProtNLM"/>
    </source>
</evidence>
<dbReference type="AlphaFoldDB" id="A0A2M7BQS1"/>
<accession>A0A2M7BQS1</accession>
<feature type="transmembrane region" description="Helical" evidence="1">
    <location>
        <begin position="248"/>
        <end position="268"/>
    </location>
</feature>
<dbReference type="Proteomes" id="UP000229191">
    <property type="component" value="Unassembled WGS sequence"/>
</dbReference>
<feature type="non-terminal residue" evidence="2">
    <location>
        <position position="271"/>
    </location>
</feature>
<evidence type="ECO:0000313" key="2">
    <source>
        <dbReference type="EMBL" id="PIV07843.1"/>
    </source>
</evidence>
<evidence type="ECO:0000256" key="1">
    <source>
        <dbReference type="SAM" id="Phobius"/>
    </source>
</evidence>